<evidence type="ECO:0000313" key="3">
    <source>
        <dbReference type="Proteomes" id="UP000436483"/>
    </source>
</evidence>
<feature type="transmembrane region" description="Helical" evidence="1">
    <location>
        <begin position="39"/>
        <end position="64"/>
    </location>
</feature>
<name>A0A7X3MWN2_9HYPH</name>
<reference evidence="2 3" key="2">
    <citation type="submission" date="2020-01" db="EMBL/GenBank/DDBJ databases">
        <title>Microvirga sp. nov., an arsenate reduction bacterium isolated from Tibet hotspring sediments.</title>
        <authorList>
            <person name="Xian W.-D."/>
            <person name="Li W.-J."/>
        </authorList>
    </citation>
    <scope>NUCLEOTIDE SEQUENCE [LARGE SCALE GENOMIC DNA]</scope>
    <source>
        <strain evidence="2 3">KCTC 23863</strain>
    </source>
</reference>
<dbReference type="AlphaFoldDB" id="A0A7X3MWN2"/>
<gene>
    <name evidence="2" type="ORF">GR328_23275</name>
</gene>
<accession>A0A7X3MWN2</accession>
<keyword evidence="1" id="KW-1133">Transmembrane helix</keyword>
<feature type="transmembrane region" description="Helical" evidence="1">
    <location>
        <begin position="12"/>
        <end position="33"/>
    </location>
</feature>
<keyword evidence="3" id="KW-1185">Reference proteome</keyword>
<organism evidence="2 3">
    <name type="scientific">Microvirga makkahensis</name>
    <dbReference type="NCBI Taxonomy" id="1128670"/>
    <lineage>
        <taxon>Bacteria</taxon>
        <taxon>Pseudomonadati</taxon>
        <taxon>Pseudomonadota</taxon>
        <taxon>Alphaproteobacteria</taxon>
        <taxon>Hyphomicrobiales</taxon>
        <taxon>Methylobacteriaceae</taxon>
        <taxon>Microvirga</taxon>
    </lineage>
</organism>
<evidence type="ECO:0000313" key="2">
    <source>
        <dbReference type="EMBL" id="MXQ14320.1"/>
    </source>
</evidence>
<comment type="caution">
    <text evidence="2">The sequence shown here is derived from an EMBL/GenBank/DDBJ whole genome shotgun (WGS) entry which is preliminary data.</text>
</comment>
<dbReference type="RefSeq" id="WP_160888045.1">
    <property type="nucleotide sequence ID" value="NZ_WURB01000031.1"/>
</dbReference>
<protein>
    <submittedName>
        <fullName evidence="2">Uncharacterized protein</fullName>
    </submittedName>
</protein>
<proteinExistence type="predicted"/>
<keyword evidence="1" id="KW-0472">Membrane</keyword>
<dbReference type="Proteomes" id="UP000436483">
    <property type="component" value="Unassembled WGS sequence"/>
</dbReference>
<dbReference type="EMBL" id="WURB01000031">
    <property type="protein sequence ID" value="MXQ14320.1"/>
    <property type="molecule type" value="Genomic_DNA"/>
</dbReference>
<keyword evidence="1" id="KW-0812">Transmembrane</keyword>
<evidence type="ECO:0000256" key="1">
    <source>
        <dbReference type="SAM" id="Phobius"/>
    </source>
</evidence>
<sequence>MRLNRPIMISILRLAGGLACAAGAGLLVIAFWAEELRALLILSAAAAGAVGLTFLGFATNLVILNDIRSHLQSRDDK</sequence>
<reference evidence="2 3" key="1">
    <citation type="submission" date="2019-12" db="EMBL/GenBank/DDBJ databases">
        <authorList>
            <person name="Yuan C.-G."/>
        </authorList>
    </citation>
    <scope>NUCLEOTIDE SEQUENCE [LARGE SCALE GENOMIC DNA]</scope>
    <source>
        <strain evidence="2 3">KCTC 23863</strain>
    </source>
</reference>